<evidence type="ECO:0000256" key="3">
    <source>
        <dbReference type="SAM" id="MobiDB-lite"/>
    </source>
</evidence>
<dbReference type="Pfam" id="PF04082">
    <property type="entry name" value="Fungal_trans"/>
    <property type="match status" value="1"/>
</dbReference>
<dbReference type="GeneID" id="18841564"/>
<evidence type="ECO:0000313" key="5">
    <source>
        <dbReference type="EMBL" id="EJF61788.1"/>
    </source>
</evidence>
<dbReference type="PANTHER" id="PTHR31001:SF81">
    <property type="entry name" value="ZN(II)2CYS6 TRANSCRIPTION FACTOR"/>
    <property type="match status" value="1"/>
</dbReference>
<protein>
    <recommendedName>
        <fullName evidence="4">Xylanolytic transcriptional activator regulatory domain-containing protein</fullName>
    </recommendedName>
</protein>
<dbReference type="EMBL" id="JH719408">
    <property type="protein sequence ID" value="EJF61788.1"/>
    <property type="molecule type" value="Genomic_DNA"/>
</dbReference>
<dbReference type="GO" id="GO:0005634">
    <property type="term" value="C:nucleus"/>
    <property type="evidence" value="ECO:0007669"/>
    <property type="project" value="UniProtKB-SubCell"/>
</dbReference>
<feature type="compositionally biased region" description="Low complexity" evidence="3">
    <location>
        <begin position="126"/>
        <end position="140"/>
    </location>
</feature>
<dbReference type="Proteomes" id="UP000053319">
    <property type="component" value="Unassembled WGS sequence"/>
</dbReference>
<dbReference type="PANTHER" id="PTHR31001">
    <property type="entry name" value="UNCHARACTERIZED TRANSCRIPTIONAL REGULATORY PROTEIN"/>
    <property type="match status" value="1"/>
</dbReference>
<feature type="non-terminal residue" evidence="5">
    <location>
        <position position="292"/>
    </location>
</feature>
<proteinExistence type="predicted"/>
<dbReference type="CDD" id="cd12148">
    <property type="entry name" value="fungal_TF_MHR"/>
    <property type="match status" value="1"/>
</dbReference>
<keyword evidence="2" id="KW-0539">Nucleus</keyword>
<feature type="domain" description="Xylanolytic transcriptional activator regulatory" evidence="4">
    <location>
        <begin position="188"/>
        <end position="263"/>
    </location>
</feature>
<name>R7T0P0_DICSQ</name>
<dbReference type="InterPro" id="IPR007219">
    <property type="entry name" value="XnlR_reg_dom"/>
</dbReference>
<dbReference type="GO" id="GO:0003677">
    <property type="term" value="F:DNA binding"/>
    <property type="evidence" value="ECO:0007669"/>
    <property type="project" value="InterPro"/>
</dbReference>
<sequence length="292" mass="31660">RSRYLKAFRETMLLHPSFNVPHFEHRLAAIFTWAENGDSAACAVPAYGKPPMSKQDLAREIFFSNAKPGSVARSAAAPAGGPPSLGQNSNAPKPTLSFFSAACSAFALGSLVSRDEDPSPDPALPPSASSPESGSETSGTPAMLFALSEQALQLFEKTAAYDLDSVIAMILQVLYMLHEGGMSVAQSVFPLVGKMVNVARMMGLAMDPDEFPGTYNLFEAETRRRVWWEVYYYDLFVADAMGHPPLIADNTHTTRLPADVEEDKFTPSCMSLPHPEGTNGDLSSVYFGLKLR</sequence>
<dbReference type="KEGG" id="dsq:DICSQDRAFT_21199"/>
<feature type="region of interest" description="Disordered" evidence="3">
    <location>
        <begin position="114"/>
        <end position="140"/>
    </location>
</feature>
<reference evidence="5 6" key="1">
    <citation type="journal article" date="2012" name="Science">
        <title>The Paleozoic origin of enzymatic lignin decomposition reconstructed from 31 fungal genomes.</title>
        <authorList>
            <person name="Floudas D."/>
            <person name="Binder M."/>
            <person name="Riley R."/>
            <person name="Barry K."/>
            <person name="Blanchette R.A."/>
            <person name="Henrissat B."/>
            <person name="Martinez A.T."/>
            <person name="Otillar R."/>
            <person name="Spatafora J.W."/>
            <person name="Yadav J.S."/>
            <person name="Aerts A."/>
            <person name="Benoit I."/>
            <person name="Boyd A."/>
            <person name="Carlson A."/>
            <person name="Copeland A."/>
            <person name="Coutinho P.M."/>
            <person name="de Vries R.P."/>
            <person name="Ferreira P."/>
            <person name="Findley K."/>
            <person name="Foster B."/>
            <person name="Gaskell J."/>
            <person name="Glotzer D."/>
            <person name="Gorecki P."/>
            <person name="Heitman J."/>
            <person name="Hesse C."/>
            <person name="Hori C."/>
            <person name="Igarashi K."/>
            <person name="Jurgens J.A."/>
            <person name="Kallen N."/>
            <person name="Kersten P."/>
            <person name="Kohler A."/>
            <person name="Kuees U."/>
            <person name="Kumar T.K.A."/>
            <person name="Kuo A."/>
            <person name="LaButti K."/>
            <person name="Larrondo L.F."/>
            <person name="Lindquist E."/>
            <person name="Ling A."/>
            <person name="Lombard V."/>
            <person name="Lucas S."/>
            <person name="Lundell T."/>
            <person name="Martin R."/>
            <person name="McLaughlin D.J."/>
            <person name="Morgenstern I."/>
            <person name="Morin E."/>
            <person name="Murat C."/>
            <person name="Nagy L.G."/>
            <person name="Nolan M."/>
            <person name="Ohm R.A."/>
            <person name="Patyshakuliyeva A."/>
            <person name="Rokas A."/>
            <person name="Ruiz-Duenas F.J."/>
            <person name="Sabat G."/>
            <person name="Salamov A."/>
            <person name="Samejima M."/>
            <person name="Schmutz J."/>
            <person name="Slot J.C."/>
            <person name="St John F."/>
            <person name="Stenlid J."/>
            <person name="Sun H."/>
            <person name="Sun S."/>
            <person name="Syed K."/>
            <person name="Tsang A."/>
            <person name="Wiebenga A."/>
            <person name="Young D."/>
            <person name="Pisabarro A."/>
            <person name="Eastwood D.C."/>
            <person name="Martin F."/>
            <person name="Cullen D."/>
            <person name="Grigoriev I.V."/>
            <person name="Hibbett D.S."/>
        </authorList>
    </citation>
    <scope>NUCLEOTIDE SEQUENCE [LARGE SCALE GENOMIC DNA]</scope>
    <source>
        <strain evidence="5 6">LYAD-421 SS1</strain>
    </source>
</reference>
<evidence type="ECO:0000256" key="1">
    <source>
        <dbReference type="ARBA" id="ARBA00004123"/>
    </source>
</evidence>
<gene>
    <name evidence="5" type="ORF">DICSQDRAFT_21199</name>
</gene>
<dbReference type="RefSeq" id="XP_007365489.1">
    <property type="nucleotide sequence ID" value="XM_007365427.1"/>
</dbReference>
<dbReference type="OMA" id="HDGQMSV"/>
<evidence type="ECO:0000313" key="6">
    <source>
        <dbReference type="Proteomes" id="UP000053319"/>
    </source>
</evidence>
<evidence type="ECO:0000256" key="2">
    <source>
        <dbReference type="ARBA" id="ARBA00023242"/>
    </source>
</evidence>
<dbReference type="GO" id="GO:0008270">
    <property type="term" value="F:zinc ion binding"/>
    <property type="evidence" value="ECO:0007669"/>
    <property type="project" value="InterPro"/>
</dbReference>
<dbReference type="AlphaFoldDB" id="R7T0P0"/>
<organism evidence="5 6">
    <name type="scientific">Dichomitus squalens (strain LYAD-421)</name>
    <name type="common">Western red white-rot fungus</name>
    <dbReference type="NCBI Taxonomy" id="732165"/>
    <lineage>
        <taxon>Eukaryota</taxon>
        <taxon>Fungi</taxon>
        <taxon>Dikarya</taxon>
        <taxon>Basidiomycota</taxon>
        <taxon>Agaricomycotina</taxon>
        <taxon>Agaricomycetes</taxon>
        <taxon>Polyporales</taxon>
        <taxon>Polyporaceae</taxon>
        <taxon>Dichomitus</taxon>
    </lineage>
</organism>
<feature type="non-terminal residue" evidence="5">
    <location>
        <position position="1"/>
    </location>
</feature>
<accession>R7T0P0</accession>
<dbReference type="GO" id="GO:0006351">
    <property type="term" value="P:DNA-templated transcription"/>
    <property type="evidence" value="ECO:0007669"/>
    <property type="project" value="InterPro"/>
</dbReference>
<evidence type="ECO:0000259" key="4">
    <source>
        <dbReference type="SMART" id="SM00906"/>
    </source>
</evidence>
<dbReference type="InterPro" id="IPR050613">
    <property type="entry name" value="Sec_Metabolite_Reg"/>
</dbReference>
<comment type="subcellular location">
    <subcellularLocation>
        <location evidence="1">Nucleus</location>
    </subcellularLocation>
</comment>
<dbReference type="OrthoDB" id="4934715at2759"/>
<dbReference type="SMART" id="SM00906">
    <property type="entry name" value="Fungal_trans"/>
    <property type="match status" value="1"/>
</dbReference>
<dbReference type="HOGENOM" id="CLU_049627_0_0_1"/>